<dbReference type="Proteomes" id="UP001501570">
    <property type="component" value="Unassembled WGS sequence"/>
</dbReference>
<evidence type="ECO:0008006" key="3">
    <source>
        <dbReference type="Google" id="ProtNLM"/>
    </source>
</evidence>
<dbReference type="EMBL" id="BAABJQ010000035">
    <property type="protein sequence ID" value="GAA5199059.1"/>
    <property type="molecule type" value="Genomic_DNA"/>
</dbReference>
<protein>
    <recommendedName>
        <fullName evidence="3">Thaumatin family protein</fullName>
    </recommendedName>
</protein>
<sequence length="143" mass="15125">MTINNLCGPGDSTLYDLFRPSSGALLCSVPSGWSWDEVTIESNVCGPGPTPMYRIVAPVAGAWDYAVPSGWAYDTVIVENGICGAGPHNVYHLARQPSFTDRCGIRRDPAPQCVVGPVTECSGQGSGFVAVADMSACRVWGWA</sequence>
<keyword evidence="2" id="KW-1185">Reference proteome</keyword>
<evidence type="ECO:0000313" key="1">
    <source>
        <dbReference type="EMBL" id="GAA5199059.1"/>
    </source>
</evidence>
<evidence type="ECO:0000313" key="2">
    <source>
        <dbReference type="Proteomes" id="UP001501570"/>
    </source>
</evidence>
<name>A0ABP9SQ59_9ACTN</name>
<reference evidence="2" key="1">
    <citation type="journal article" date="2019" name="Int. J. Syst. Evol. Microbiol.">
        <title>The Global Catalogue of Microorganisms (GCM) 10K type strain sequencing project: providing services to taxonomists for standard genome sequencing and annotation.</title>
        <authorList>
            <consortium name="The Broad Institute Genomics Platform"/>
            <consortium name="The Broad Institute Genome Sequencing Center for Infectious Disease"/>
            <person name="Wu L."/>
            <person name="Ma J."/>
        </authorList>
    </citation>
    <scope>NUCLEOTIDE SEQUENCE [LARGE SCALE GENOMIC DNA]</scope>
    <source>
        <strain evidence="2">JCM 18304</strain>
    </source>
</reference>
<comment type="caution">
    <text evidence="1">The sequence shown here is derived from an EMBL/GenBank/DDBJ whole genome shotgun (WGS) entry which is preliminary data.</text>
</comment>
<gene>
    <name evidence="1" type="ORF">GCM10023322_73830</name>
</gene>
<proteinExistence type="predicted"/>
<accession>A0ABP9SQ59</accession>
<organism evidence="1 2">
    <name type="scientific">Rugosimonospora acidiphila</name>
    <dbReference type="NCBI Taxonomy" id="556531"/>
    <lineage>
        <taxon>Bacteria</taxon>
        <taxon>Bacillati</taxon>
        <taxon>Actinomycetota</taxon>
        <taxon>Actinomycetes</taxon>
        <taxon>Micromonosporales</taxon>
        <taxon>Micromonosporaceae</taxon>
        <taxon>Rugosimonospora</taxon>
    </lineage>
</organism>